<gene>
    <name evidence="2" type="ORF">S03H2_71276</name>
</gene>
<organism evidence="2">
    <name type="scientific">marine sediment metagenome</name>
    <dbReference type="NCBI Taxonomy" id="412755"/>
    <lineage>
        <taxon>unclassified sequences</taxon>
        <taxon>metagenomes</taxon>
        <taxon>ecological metagenomes</taxon>
    </lineage>
</organism>
<comment type="caution">
    <text evidence="2">The sequence shown here is derived from an EMBL/GenBank/DDBJ whole genome shotgun (WGS) entry which is preliminary data.</text>
</comment>
<protein>
    <submittedName>
        <fullName evidence="2">Uncharacterized protein</fullName>
    </submittedName>
</protein>
<sequence length="56" mass="6340">MPFAIAFIAGVALIKIDTLMLSVMREDPDREIGWYNAAYVLINGFVIYSVIFRNSL</sequence>
<reference evidence="2" key="1">
    <citation type="journal article" date="2014" name="Front. Microbiol.">
        <title>High frequency of phylogenetically diverse reductive dehalogenase-homologous genes in deep subseafloor sedimentary metagenomes.</title>
        <authorList>
            <person name="Kawai M."/>
            <person name="Futagami T."/>
            <person name="Toyoda A."/>
            <person name="Takaki Y."/>
            <person name="Nishi S."/>
            <person name="Hori S."/>
            <person name="Arai W."/>
            <person name="Tsubouchi T."/>
            <person name="Morono Y."/>
            <person name="Uchiyama I."/>
            <person name="Ito T."/>
            <person name="Fujiyama A."/>
            <person name="Inagaki F."/>
            <person name="Takami H."/>
        </authorList>
    </citation>
    <scope>NUCLEOTIDE SEQUENCE</scope>
    <source>
        <strain evidence="2">Expedition CK06-06</strain>
    </source>
</reference>
<accession>X1K1I9</accession>
<dbReference type="EMBL" id="BARU01047639">
    <property type="protein sequence ID" value="GAI00877.1"/>
    <property type="molecule type" value="Genomic_DNA"/>
</dbReference>
<feature type="non-terminal residue" evidence="2">
    <location>
        <position position="56"/>
    </location>
</feature>
<keyword evidence="1" id="KW-0812">Transmembrane</keyword>
<evidence type="ECO:0000256" key="1">
    <source>
        <dbReference type="SAM" id="Phobius"/>
    </source>
</evidence>
<name>X1K1I9_9ZZZZ</name>
<feature type="transmembrane region" description="Helical" evidence="1">
    <location>
        <begin position="34"/>
        <end position="52"/>
    </location>
</feature>
<keyword evidence="1" id="KW-0472">Membrane</keyword>
<evidence type="ECO:0000313" key="2">
    <source>
        <dbReference type="EMBL" id="GAI00877.1"/>
    </source>
</evidence>
<dbReference type="AlphaFoldDB" id="X1K1I9"/>
<keyword evidence="1" id="KW-1133">Transmembrane helix</keyword>
<proteinExistence type="predicted"/>